<reference evidence="1 2" key="1">
    <citation type="journal article" date="2020" name="ISME J.">
        <title>Comparative genomics reveals insights into cyanobacterial evolution and habitat adaptation.</title>
        <authorList>
            <person name="Chen M.Y."/>
            <person name="Teng W.K."/>
            <person name="Zhao L."/>
            <person name="Hu C.X."/>
            <person name="Zhou Y.K."/>
            <person name="Han B.P."/>
            <person name="Song L.R."/>
            <person name="Shu W.S."/>
        </authorList>
    </citation>
    <scope>NUCLEOTIDE SEQUENCE [LARGE SCALE GENOMIC DNA]</scope>
    <source>
        <strain evidence="1 2">FACHB-391</strain>
    </source>
</reference>
<organism evidence="1 2">
    <name type="scientific">Nostoc linckia FACHB-391</name>
    <dbReference type="NCBI Taxonomy" id="2692906"/>
    <lineage>
        <taxon>Bacteria</taxon>
        <taxon>Bacillati</taxon>
        <taxon>Cyanobacteriota</taxon>
        <taxon>Cyanophyceae</taxon>
        <taxon>Nostocales</taxon>
        <taxon>Nostocaceae</taxon>
        <taxon>Nostoc</taxon>
    </lineage>
</organism>
<accession>A0ABR8EX63</accession>
<dbReference type="Proteomes" id="UP000604661">
    <property type="component" value="Unassembled WGS sequence"/>
</dbReference>
<comment type="caution">
    <text evidence="1">The sequence shown here is derived from an EMBL/GenBank/DDBJ whole genome shotgun (WGS) entry which is preliminary data.</text>
</comment>
<evidence type="ECO:0000313" key="1">
    <source>
        <dbReference type="EMBL" id="MBD2561235.1"/>
    </source>
</evidence>
<evidence type="ECO:0000313" key="2">
    <source>
        <dbReference type="Proteomes" id="UP000604661"/>
    </source>
</evidence>
<sequence>MPRLGYAYVGTVRVYVSTVERTRERFVIGGLDFALKDEPHPPKLRRKEEA</sequence>
<dbReference type="RefSeq" id="WP_190892204.1">
    <property type="nucleotide sequence ID" value="NZ_JACJTE010000009.1"/>
</dbReference>
<gene>
    <name evidence="1" type="ORF">H6G95_11520</name>
</gene>
<name>A0ABR8EX63_NOSLI</name>
<protein>
    <submittedName>
        <fullName evidence="1">Uncharacterized protein</fullName>
    </submittedName>
</protein>
<keyword evidence="2" id="KW-1185">Reference proteome</keyword>
<dbReference type="EMBL" id="JACJTE010000009">
    <property type="protein sequence ID" value="MBD2561235.1"/>
    <property type="molecule type" value="Genomic_DNA"/>
</dbReference>
<proteinExistence type="predicted"/>